<accession>A0AB73IF57</accession>
<comment type="caution">
    <text evidence="1">The sequence shown here is derived from an EMBL/GenBank/DDBJ whole genome shotgun (WGS) entry which is preliminary data.</text>
</comment>
<name>A0AB73IF57_9BURK</name>
<organism evidence="1 2">
    <name type="scientific">Paraburkholderia caledonica</name>
    <dbReference type="NCBI Taxonomy" id="134536"/>
    <lineage>
        <taxon>Bacteria</taxon>
        <taxon>Pseudomonadati</taxon>
        <taxon>Pseudomonadota</taxon>
        <taxon>Betaproteobacteria</taxon>
        <taxon>Burkholderiales</taxon>
        <taxon>Burkholderiaceae</taxon>
        <taxon>Paraburkholderia</taxon>
    </lineage>
</organism>
<proteinExistence type="predicted"/>
<evidence type="ECO:0000313" key="1">
    <source>
        <dbReference type="EMBL" id="MDP9648633.1"/>
    </source>
</evidence>
<sequence length="49" mass="5323">MVLAPTVTAVPSTANLGHTRDIFYLQTLLYTLNVRSTTPESGDAAVPRY</sequence>
<reference evidence="1" key="1">
    <citation type="submission" date="2023-07" db="EMBL/GenBank/DDBJ databases">
        <title>Sorghum-associated microbial communities from plants grown in Nebraska, USA.</title>
        <authorList>
            <person name="Schachtman D."/>
        </authorList>
    </citation>
    <scope>NUCLEOTIDE SEQUENCE</scope>
    <source>
        <strain evidence="1">DS1061</strain>
    </source>
</reference>
<dbReference type="Proteomes" id="UP001229486">
    <property type="component" value="Unassembled WGS sequence"/>
</dbReference>
<evidence type="ECO:0000313" key="2">
    <source>
        <dbReference type="Proteomes" id="UP001229486"/>
    </source>
</evidence>
<gene>
    <name evidence="1" type="ORF">J2793_004079</name>
</gene>
<protein>
    <submittedName>
        <fullName evidence="1">Uncharacterized protein</fullName>
    </submittedName>
</protein>
<dbReference type="EMBL" id="JAURTK010000004">
    <property type="protein sequence ID" value="MDP9648633.1"/>
    <property type="molecule type" value="Genomic_DNA"/>
</dbReference>
<dbReference type="AlphaFoldDB" id="A0AB73IF57"/>